<proteinExistence type="predicted"/>
<feature type="region of interest" description="Disordered" evidence="1">
    <location>
        <begin position="237"/>
        <end position="272"/>
    </location>
</feature>
<evidence type="ECO:0000256" key="1">
    <source>
        <dbReference type="SAM" id="MobiDB-lite"/>
    </source>
</evidence>
<evidence type="ECO:0000313" key="3">
    <source>
        <dbReference type="Proteomes" id="UP001652660"/>
    </source>
</evidence>
<dbReference type="RefSeq" id="XP_071940166.1">
    <property type="nucleotide sequence ID" value="XM_072084065.1"/>
</dbReference>
<name>A0ABM4X7Y7_COFAR</name>
<gene>
    <name evidence="4" type="primary">LOC140038791</name>
</gene>
<dbReference type="PANTHER" id="PTHR33223:SF10">
    <property type="entry name" value="AMINOTRANSFERASE-LIKE PLANT MOBILE DOMAIN-CONTAINING PROTEIN"/>
    <property type="match status" value="1"/>
</dbReference>
<feature type="compositionally biased region" description="Polar residues" evidence="1">
    <location>
        <begin position="16"/>
        <end position="25"/>
    </location>
</feature>
<dbReference type="GeneID" id="140038791"/>
<accession>A0ABM4X7Y7</accession>
<organism evidence="3 4">
    <name type="scientific">Coffea arabica</name>
    <name type="common">Arabian coffee</name>
    <dbReference type="NCBI Taxonomy" id="13443"/>
    <lineage>
        <taxon>Eukaryota</taxon>
        <taxon>Viridiplantae</taxon>
        <taxon>Streptophyta</taxon>
        <taxon>Embryophyta</taxon>
        <taxon>Tracheophyta</taxon>
        <taxon>Spermatophyta</taxon>
        <taxon>Magnoliopsida</taxon>
        <taxon>eudicotyledons</taxon>
        <taxon>Gunneridae</taxon>
        <taxon>Pentapetalae</taxon>
        <taxon>asterids</taxon>
        <taxon>lamiids</taxon>
        <taxon>Gentianales</taxon>
        <taxon>Rubiaceae</taxon>
        <taxon>Ixoroideae</taxon>
        <taxon>Gardenieae complex</taxon>
        <taxon>Bertiereae - Coffeeae clade</taxon>
        <taxon>Coffeeae</taxon>
        <taxon>Coffea</taxon>
    </lineage>
</organism>
<dbReference type="Pfam" id="PF03732">
    <property type="entry name" value="Retrotrans_gag"/>
    <property type="match status" value="1"/>
</dbReference>
<protein>
    <recommendedName>
        <fullName evidence="2">Retrotransposon gag domain-containing protein</fullName>
    </recommendedName>
</protein>
<reference evidence="4" key="1">
    <citation type="submission" date="2025-08" db="UniProtKB">
        <authorList>
            <consortium name="RefSeq"/>
        </authorList>
    </citation>
    <scope>IDENTIFICATION</scope>
    <source>
        <tissue evidence="4">Leaves</tissue>
    </source>
</reference>
<feature type="region of interest" description="Disordered" evidence="1">
    <location>
        <begin position="1"/>
        <end position="75"/>
    </location>
</feature>
<dbReference type="InterPro" id="IPR005162">
    <property type="entry name" value="Retrotrans_gag_dom"/>
</dbReference>
<dbReference type="Proteomes" id="UP001652660">
    <property type="component" value="Chromosome 3e"/>
</dbReference>
<evidence type="ECO:0000313" key="4">
    <source>
        <dbReference type="RefSeq" id="XP_071940166.1"/>
    </source>
</evidence>
<sequence>MKPTRSKSRKALTIGAEQSNVAQQEDISEGQESPRAQPANEEAITRMAEKSNGSPESSSEEESDGRRLSRSASKRAFSKATSKMILTRRGFPLISNSPQYNLMTAEDHLHAFISAFRLYCIPDPVICRAFPVFLQGTARKWFWGLEPRSILTLEELVERFLHRFVSSRPTTRISAYLLNMQQNSGESLRSYVQRFHEENVQIPNPNEQVTIAAFTHGLVAGVEKGIQAENLNRMKKEVQTAHSRTDPRRGKEAGRSEIGTGNFQSPKRDRRSVFDRISKGKASIPESELTPLNTTRFQVLSVMEQNNLGKAPPKMFGNRDKRNSNLYCLYHRDIGHETEDCNDLKREIENLIK</sequence>
<keyword evidence="3" id="KW-1185">Reference proteome</keyword>
<dbReference type="PANTHER" id="PTHR33223">
    <property type="entry name" value="CCHC-TYPE DOMAIN-CONTAINING PROTEIN"/>
    <property type="match status" value="1"/>
</dbReference>
<evidence type="ECO:0000259" key="2">
    <source>
        <dbReference type="Pfam" id="PF03732"/>
    </source>
</evidence>
<feature type="compositionally biased region" description="Basic residues" evidence="1">
    <location>
        <begin position="1"/>
        <end position="10"/>
    </location>
</feature>
<feature type="compositionally biased region" description="Basic and acidic residues" evidence="1">
    <location>
        <begin position="237"/>
        <end position="255"/>
    </location>
</feature>
<feature type="domain" description="Retrotransposon gag" evidence="2">
    <location>
        <begin position="129"/>
        <end position="218"/>
    </location>
</feature>